<dbReference type="EMBL" id="VIWU01000001">
    <property type="protein sequence ID" value="TWF81973.1"/>
    <property type="molecule type" value="Genomic_DNA"/>
</dbReference>
<comment type="caution">
    <text evidence="1">The sequence shown here is derived from an EMBL/GenBank/DDBJ whole genome shotgun (WGS) entry which is preliminary data.</text>
</comment>
<dbReference type="AlphaFoldDB" id="A0A561T4D2"/>
<dbReference type="Proteomes" id="UP000321261">
    <property type="component" value="Unassembled WGS sequence"/>
</dbReference>
<organism evidence="1 2">
    <name type="scientific">Pseudonocardia hierapolitana</name>
    <dbReference type="NCBI Taxonomy" id="1128676"/>
    <lineage>
        <taxon>Bacteria</taxon>
        <taxon>Bacillati</taxon>
        <taxon>Actinomycetota</taxon>
        <taxon>Actinomycetes</taxon>
        <taxon>Pseudonocardiales</taxon>
        <taxon>Pseudonocardiaceae</taxon>
        <taxon>Pseudonocardia</taxon>
    </lineage>
</organism>
<accession>A0A561T4D2</accession>
<keyword evidence="2" id="KW-1185">Reference proteome</keyword>
<name>A0A561T4D2_9PSEU</name>
<evidence type="ECO:0000313" key="1">
    <source>
        <dbReference type="EMBL" id="TWF81973.1"/>
    </source>
</evidence>
<sequence>MAVSATLCAASASIAADPVKIPATNLSTAMAALTAVATSTVSVLSSCATRRGWFPAGGARLSPRGDVPRP</sequence>
<reference evidence="1 2" key="1">
    <citation type="submission" date="2019-06" db="EMBL/GenBank/DDBJ databases">
        <title>Sequencing the genomes of 1000 actinobacteria strains.</title>
        <authorList>
            <person name="Klenk H.-P."/>
        </authorList>
    </citation>
    <scope>NUCLEOTIDE SEQUENCE [LARGE SCALE GENOMIC DNA]</scope>
    <source>
        <strain evidence="1 2">DSM 45671</strain>
    </source>
</reference>
<proteinExistence type="predicted"/>
<gene>
    <name evidence="1" type="ORF">FHX44_117918</name>
</gene>
<protein>
    <submittedName>
        <fullName evidence="1">Uncharacterized protein</fullName>
    </submittedName>
</protein>
<evidence type="ECO:0000313" key="2">
    <source>
        <dbReference type="Proteomes" id="UP000321261"/>
    </source>
</evidence>